<feature type="transmembrane region" description="Helical" evidence="1">
    <location>
        <begin position="20"/>
        <end position="42"/>
    </location>
</feature>
<protein>
    <recommendedName>
        <fullName evidence="4">PH domain-containing protein</fullName>
    </recommendedName>
</protein>
<accession>A0ABY7X4B7</accession>
<keyword evidence="1" id="KW-1133">Transmembrane helix</keyword>
<organism evidence="2 3">
    <name type="scientific">Paenibacillus urinalis</name>
    <dbReference type="NCBI Taxonomy" id="521520"/>
    <lineage>
        <taxon>Bacteria</taxon>
        <taxon>Bacillati</taxon>
        <taxon>Bacillota</taxon>
        <taxon>Bacilli</taxon>
        <taxon>Bacillales</taxon>
        <taxon>Paenibacillaceae</taxon>
        <taxon>Paenibacillus</taxon>
    </lineage>
</organism>
<name>A0ABY7X4B7_9BACL</name>
<keyword evidence="1" id="KW-0472">Membrane</keyword>
<sequence>MSSVLQELSERKVLPSYWIYIFEFYVIGMLLSLSLTAGPVILVLRWPTVWSVISLIAIPAGIFFFIKLWNGLKQWIWRNNHLDHFQLHEDRLEFTLWDRDTKEKSEGSLHFSEVTDLYYGRHVVSSNYIYKKHKKGERYENISLLPILYFVYQNGSEEMAVALPFDDEREANRWLELLSAKHIPLSLTSVVTVNFQQDPVPEEMKADTYLTRAEFNGNIEWAFRDFIDRIVEEEETREPTEEELAELEDEEKWHEYHLELERRKSSFSGMGKLAWIIFPIQYGVGVWYVDLAVNGSVEPDGMLIPFLLSTMFGILMFIIVKWMSWKQILLFHGISFFGFCFISSSDMETDPTYLATQGLLVASVFSVIFIVPAYFIIRFLRKNRDEKSMPVPPSRGQHMT</sequence>
<dbReference type="Proteomes" id="UP001221519">
    <property type="component" value="Chromosome"/>
</dbReference>
<evidence type="ECO:0000313" key="2">
    <source>
        <dbReference type="EMBL" id="WDI00436.1"/>
    </source>
</evidence>
<feature type="transmembrane region" description="Helical" evidence="1">
    <location>
        <begin position="48"/>
        <end position="69"/>
    </location>
</feature>
<dbReference type="EMBL" id="CP118108">
    <property type="protein sequence ID" value="WDI00436.1"/>
    <property type="molecule type" value="Genomic_DNA"/>
</dbReference>
<feature type="transmembrane region" description="Helical" evidence="1">
    <location>
        <begin position="301"/>
        <end position="320"/>
    </location>
</feature>
<feature type="transmembrane region" description="Helical" evidence="1">
    <location>
        <begin position="357"/>
        <end position="377"/>
    </location>
</feature>
<gene>
    <name evidence="2" type="ORF">PUW25_14150</name>
</gene>
<evidence type="ECO:0008006" key="4">
    <source>
        <dbReference type="Google" id="ProtNLM"/>
    </source>
</evidence>
<proteinExistence type="predicted"/>
<reference evidence="2 3" key="1">
    <citation type="submission" date="2023-02" db="EMBL/GenBank/DDBJ databases">
        <title>Pathogen: clinical or host-associated sample.</title>
        <authorList>
            <person name="Hergert J."/>
            <person name="Casey R."/>
            <person name="Wagner J."/>
            <person name="Young E.L."/>
            <person name="Oakeson K.F."/>
        </authorList>
    </citation>
    <scope>NUCLEOTIDE SEQUENCE [LARGE SCALE GENOMIC DNA]</scope>
    <source>
        <strain evidence="2 3">2022CK-00829</strain>
    </source>
</reference>
<evidence type="ECO:0000313" key="3">
    <source>
        <dbReference type="Proteomes" id="UP001221519"/>
    </source>
</evidence>
<feature type="transmembrane region" description="Helical" evidence="1">
    <location>
        <begin position="327"/>
        <end position="345"/>
    </location>
</feature>
<keyword evidence="3" id="KW-1185">Reference proteome</keyword>
<feature type="transmembrane region" description="Helical" evidence="1">
    <location>
        <begin position="272"/>
        <end position="289"/>
    </location>
</feature>
<evidence type="ECO:0000256" key="1">
    <source>
        <dbReference type="SAM" id="Phobius"/>
    </source>
</evidence>
<keyword evidence="1" id="KW-0812">Transmembrane</keyword>
<dbReference type="RefSeq" id="WP_047910320.1">
    <property type="nucleotide sequence ID" value="NZ_CP118106.1"/>
</dbReference>